<dbReference type="Pfam" id="PF05038">
    <property type="entry name" value="Cytochrom_B558a"/>
    <property type="match status" value="1"/>
</dbReference>
<feature type="transmembrane region" description="Helical" evidence="15">
    <location>
        <begin position="99"/>
        <end position="127"/>
    </location>
</feature>
<reference evidence="17" key="1">
    <citation type="submission" date="2025-08" db="UniProtKB">
        <authorList>
            <consortium name="RefSeq"/>
        </authorList>
    </citation>
    <scope>IDENTIFICATION</scope>
</reference>
<gene>
    <name evidence="17" type="primary">LOC136092395</name>
</gene>
<feature type="transmembrane region" description="Helical" evidence="15">
    <location>
        <begin position="16"/>
        <end position="37"/>
    </location>
</feature>
<proteinExistence type="inferred from homology"/>
<evidence type="ECO:0000256" key="12">
    <source>
        <dbReference type="ARBA" id="ARBA00032067"/>
    </source>
</evidence>
<evidence type="ECO:0000256" key="10">
    <source>
        <dbReference type="ARBA" id="ARBA00031067"/>
    </source>
</evidence>
<dbReference type="RefSeq" id="XP_065676631.1">
    <property type="nucleotide sequence ID" value="XM_065820559.1"/>
</dbReference>
<comment type="subcellular location">
    <subcellularLocation>
        <location evidence="1">Cell membrane</location>
    </subcellularLocation>
</comment>
<name>A0ABM4DPY4_HYDVU</name>
<evidence type="ECO:0000256" key="2">
    <source>
        <dbReference type="ARBA" id="ARBA00010590"/>
    </source>
</evidence>
<evidence type="ECO:0000313" key="17">
    <source>
        <dbReference type="RefSeq" id="XP_065676631.1"/>
    </source>
</evidence>
<dbReference type="PANTHER" id="PTHR15168">
    <property type="entry name" value="CYTOCHROME B-245 LIGHT CHAIN"/>
    <property type="match status" value="1"/>
</dbReference>
<evidence type="ECO:0000256" key="14">
    <source>
        <dbReference type="ARBA" id="ARBA00050017"/>
    </source>
</evidence>
<keyword evidence="6 15" id="KW-1133">Transmembrane helix</keyword>
<keyword evidence="7 15" id="KW-0472">Membrane</keyword>
<evidence type="ECO:0000256" key="6">
    <source>
        <dbReference type="ARBA" id="ARBA00022989"/>
    </source>
</evidence>
<evidence type="ECO:0000256" key="8">
    <source>
        <dbReference type="ARBA" id="ARBA00030106"/>
    </source>
</evidence>
<evidence type="ECO:0000256" key="1">
    <source>
        <dbReference type="ARBA" id="ARBA00004236"/>
    </source>
</evidence>
<accession>A0ABM4DPY4</accession>
<comment type="subunit">
    <text evidence="14">Component of the phagocyte NADPH oxidase core complex/cytochrome b558 complex, composed of CYBB (heavy chain (beta)) and CYBA (light chain (alpha)). Component of the phagocyte NADPH oxidase complex composed of an obligatory core heterodimer formed by the membrane proteins CYBA and CYBB and the cytosolic regulatory subunits NCF1/p47-phox, NCF2/p67-phox, NCF4/p40-phox and the small GTPase RAC1 or RAC2. Interacts with NCF1 (via SH3 domain). Interacts with SH3PXD2A. Interacts with DUOX1, DUOX2 and TPO. Interacts with NOX4; this interaction mediates superoxide generation. Interacts with calprotectin (S100A8/9). Interacts with GBP7. Interacts with NOXO1. Forms a heterodimer with NOX3 and is essential for activity and cell membrane localization of NOX3. Interacts with NOX1.</text>
</comment>
<comment type="similarity">
    <text evidence="2">Belongs to the p22phox family.</text>
</comment>
<protein>
    <recommendedName>
        <fullName evidence="3">Cytochrome b-245 light chain</fullName>
    </recommendedName>
    <alternativeName>
        <fullName evidence="11">Cytochrome b(558) alpha chain</fullName>
    </alternativeName>
    <alternativeName>
        <fullName evidence="10">Cytochrome b558 subunit alpha</fullName>
    </alternativeName>
    <alternativeName>
        <fullName evidence="13">Neutrophil cytochrome b 22 kDa polypeptide</fullName>
    </alternativeName>
    <alternativeName>
        <fullName evidence="12">Superoxide-generating NADPH oxidase light chain subunit</fullName>
    </alternativeName>
    <alternativeName>
        <fullName evidence="8">p22 phagocyte B-cytochrome</fullName>
    </alternativeName>
    <alternativeName>
        <fullName evidence="9">p22-phox</fullName>
    </alternativeName>
</protein>
<evidence type="ECO:0000256" key="5">
    <source>
        <dbReference type="ARBA" id="ARBA00022692"/>
    </source>
</evidence>
<evidence type="ECO:0000256" key="7">
    <source>
        <dbReference type="ARBA" id="ARBA00023136"/>
    </source>
</evidence>
<dbReference type="GeneID" id="136092395"/>
<evidence type="ECO:0000256" key="4">
    <source>
        <dbReference type="ARBA" id="ARBA00022475"/>
    </source>
</evidence>
<feature type="transmembrane region" description="Helical" evidence="15">
    <location>
        <begin position="73"/>
        <end position="93"/>
    </location>
</feature>
<dbReference type="PANTHER" id="PTHR15168:SF0">
    <property type="entry name" value="CYTOCHROME B-245 LIGHT CHAIN"/>
    <property type="match status" value="1"/>
</dbReference>
<evidence type="ECO:0000313" key="16">
    <source>
        <dbReference type="Proteomes" id="UP001652625"/>
    </source>
</evidence>
<dbReference type="Proteomes" id="UP001652625">
    <property type="component" value="Chromosome 15"/>
</dbReference>
<organism evidence="16 17">
    <name type="scientific">Hydra vulgaris</name>
    <name type="common">Hydra</name>
    <name type="synonym">Hydra attenuata</name>
    <dbReference type="NCBI Taxonomy" id="6087"/>
    <lineage>
        <taxon>Eukaryota</taxon>
        <taxon>Metazoa</taxon>
        <taxon>Cnidaria</taxon>
        <taxon>Hydrozoa</taxon>
        <taxon>Hydroidolina</taxon>
        <taxon>Anthoathecata</taxon>
        <taxon>Aplanulata</taxon>
        <taxon>Hydridae</taxon>
        <taxon>Hydra</taxon>
    </lineage>
</organism>
<dbReference type="InterPro" id="IPR007732">
    <property type="entry name" value="Cyt_b558_asu"/>
</dbReference>
<evidence type="ECO:0000256" key="9">
    <source>
        <dbReference type="ARBA" id="ARBA00030298"/>
    </source>
</evidence>
<keyword evidence="4" id="KW-1003">Cell membrane</keyword>
<evidence type="ECO:0000256" key="15">
    <source>
        <dbReference type="SAM" id="Phobius"/>
    </source>
</evidence>
<evidence type="ECO:0000256" key="13">
    <source>
        <dbReference type="ARBA" id="ARBA00033347"/>
    </source>
</evidence>
<keyword evidence="16" id="KW-1185">Reference proteome</keyword>
<evidence type="ECO:0000256" key="3">
    <source>
        <dbReference type="ARBA" id="ARBA00017733"/>
    </source>
</evidence>
<sequence length="172" mass="19434">MGKIEWAMWANEQGVISCYVLFLGGVLGVSSHALPFMHKRWQIAAYSMALAFFILLIEYPRSKRKSGRTIERSFQFVLTKFVSMLGVFGRNYFIRFVFYLLSGVPCLFCVGTVLGGICLIITSLIYLRAALADEQWVACEKETVSKKTLTRAQPPSVAPPRMVVYKNEFADP</sequence>
<feature type="transmembrane region" description="Helical" evidence="15">
    <location>
        <begin position="43"/>
        <end position="61"/>
    </location>
</feature>
<evidence type="ECO:0000256" key="11">
    <source>
        <dbReference type="ARBA" id="ARBA00031995"/>
    </source>
</evidence>
<keyword evidence="5 15" id="KW-0812">Transmembrane</keyword>